<keyword evidence="5 7" id="KW-0472">Membrane</keyword>
<dbReference type="InterPro" id="IPR023997">
    <property type="entry name" value="TonB-dep_OMP_SusC/RagA_CS"/>
</dbReference>
<dbReference type="Gene3D" id="2.40.170.20">
    <property type="entry name" value="TonB-dependent receptor, beta-barrel domain"/>
    <property type="match status" value="1"/>
</dbReference>
<dbReference type="InterPro" id="IPR037066">
    <property type="entry name" value="Plug_dom_sf"/>
</dbReference>
<comment type="subcellular location">
    <subcellularLocation>
        <location evidence="1 7">Cell outer membrane</location>
        <topology evidence="1 7">Multi-pass membrane protein</topology>
    </subcellularLocation>
</comment>
<sequence>MKKLSNSRGTERYLFKLSLKMKLTVLLTMVSLFQIQAHTYSQTKKVSLDMSDATVAAVIYEIESLSDFKFLLNRRDVDVDRKVSIKVKKKSIAFILNRIFKGTDVEYEVLQKQIILRSKKGNLNSLNGDKSDDSSDKTVQIQVTGTVTDEAGEPLLGANVIEKGTTNGTQTDFEGKFVLTLSDENATLQVSYIGFATKEVPLNGATTINITLEESTAGLDEVVLVGYGVQRKSDVTGAVASVDGNAILQRPVANAIQGLQGRVAGANVYLNSGSPTAQPRIIIRGLGTINSSSNPLFVVDGVVMEDFQFLNPNNIESIEVLKDASSTAIYGARGANGVILVTTKRGGKTEGISVSYDSFLSIGRLRKKLDLLNAEEFLEVVETGFANTPKYRDDVTVAPILTRSDPLLFDAQGNPLYDTDWQEEATRTAITHNHQLAIQQSKGNSSVGAFFNFSDIEGIMLNNDLERWNAKLTYDTQIKDWLSFGANLLVNYTKENSFQEDGGNQNPRRTMIEMPPIFPVRFPDGSWSNSRTITDNFNLEAMANPVHVLETEVRRRLRNQVFGNVFFDFKIAEGLTFRTQFGVDRQDRTFQNFEPNDLINISAPLGDASVLEQKVTFWQQENFLTYNKSFENSRINAVLGASWQARDFFSFQARSEGFPDNSLSFYRLQSGSIPDEPESGFNDWTINSYFTRVGYTYKDKYLVTLTGRLDGSSRFGANNKYGFFPSLGLGWVLSEEDFLSESSFVDRLKLRASYGVTGNTEIAPYSTLSTVNTGTALINGQRVNDSFVSRIPNPDVGWETTTQFDVGVELSTNTNPRISMELDYYYKLTEDLLLNRPIPRSTGFSSIRDNIGSISNRGTDISISSLYSKEDFFWEAIFNLNYNKNRIEELGANDEDIFPGPNFVSGSNTILRVGEPVASFWGLERLGIWGTDQAAEAAAVGALPGEARRSAERTIIGNGLPVWTGSFINTFRLGQFDFTADLQFVFDVDILQQALHSTEDRSGIANGLQTILTEGWTPENQNTQVQEIRNQGTSGQNSQVDSRWVADGSYLRGNLFTLGYTFPDTFVDSIGLKMLRVYGSVDNAFVIQSDDFQGFDPEGSSNNSQFGQNIFFFQYPRPRTFTLGFNLKF</sequence>
<dbReference type="InterPro" id="IPR039426">
    <property type="entry name" value="TonB-dep_rcpt-like"/>
</dbReference>
<evidence type="ECO:0000256" key="3">
    <source>
        <dbReference type="ARBA" id="ARBA00022452"/>
    </source>
</evidence>
<dbReference type="Gene3D" id="2.60.40.1120">
    <property type="entry name" value="Carboxypeptidase-like, regulatory domain"/>
    <property type="match status" value="1"/>
</dbReference>
<dbReference type="SUPFAM" id="SSF56935">
    <property type="entry name" value="Porins"/>
    <property type="match status" value="1"/>
</dbReference>
<dbReference type="Proteomes" id="UP000475249">
    <property type="component" value="Unassembled WGS sequence"/>
</dbReference>
<dbReference type="InterPro" id="IPR011662">
    <property type="entry name" value="Secretin/TonB_short_N"/>
</dbReference>
<protein>
    <submittedName>
        <fullName evidence="9">SusC/RagA family TonB-linked outer membrane protein</fullName>
    </submittedName>
</protein>
<evidence type="ECO:0000256" key="4">
    <source>
        <dbReference type="ARBA" id="ARBA00022692"/>
    </source>
</evidence>
<comment type="caution">
    <text evidence="9">The sequence shown here is derived from an EMBL/GenBank/DDBJ whole genome shotgun (WGS) entry which is preliminary data.</text>
</comment>
<feature type="domain" description="Secretin/TonB short N-terminal" evidence="8">
    <location>
        <begin position="68"/>
        <end position="119"/>
    </location>
</feature>
<dbReference type="Pfam" id="PF07715">
    <property type="entry name" value="Plug"/>
    <property type="match status" value="1"/>
</dbReference>
<proteinExistence type="inferred from homology"/>
<dbReference type="EMBL" id="WXYO01000004">
    <property type="protein sequence ID" value="NAS12296.1"/>
    <property type="molecule type" value="Genomic_DNA"/>
</dbReference>
<reference evidence="9 10" key="1">
    <citation type="submission" date="2020-01" db="EMBL/GenBank/DDBJ databases">
        <title>Bacteria diversity of Porities sp.</title>
        <authorList>
            <person name="Wang G."/>
        </authorList>
    </citation>
    <scope>NUCLEOTIDE SEQUENCE [LARGE SCALE GENOMIC DNA]</scope>
    <source>
        <strain evidence="9 10">R33</strain>
    </source>
</reference>
<dbReference type="GO" id="GO:0009279">
    <property type="term" value="C:cell outer membrane"/>
    <property type="evidence" value="ECO:0007669"/>
    <property type="project" value="UniProtKB-SubCell"/>
</dbReference>
<name>A0A6L9EC72_9FLAO</name>
<accession>A0A6L9EC72</accession>
<evidence type="ECO:0000259" key="8">
    <source>
        <dbReference type="SMART" id="SM00965"/>
    </source>
</evidence>
<dbReference type="InterPro" id="IPR008969">
    <property type="entry name" value="CarboxyPept-like_regulatory"/>
</dbReference>
<evidence type="ECO:0000313" key="10">
    <source>
        <dbReference type="Proteomes" id="UP000475249"/>
    </source>
</evidence>
<dbReference type="SUPFAM" id="SSF49464">
    <property type="entry name" value="Carboxypeptidase regulatory domain-like"/>
    <property type="match status" value="1"/>
</dbReference>
<dbReference type="Pfam" id="PF13715">
    <property type="entry name" value="CarbopepD_reg_2"/>
    <property type="match status" value="1"/>
</dbReference>
<keyword evidence="10" id="KW-1185">Reference proteome</keyword>
<dbReference type="NCBIfam" id="TIGR04056">
    <property type="entry name" value="OMP_RagA_SusC"/>
    <property type="match status" value="1"/>
</dbReference>
<dbReference type="FunFam" id="2.60.40.1120:FF:000003">
    <property type="entry name" value="Outer membrane protein Omp121"/>
    <property type="match status" value="1"/>
</dbReference>
<dbReference type="AlphaFoldDB" id="A0A6L9EC72"/>
<dbReference type="InterPro" id="IPR036942">
    <property type="entry name" value="Beta-barrel_TonB_sf"/>
</dbReference>
<evidence type="ECO:0000256" key="2">
    <source>
        <dbReference type="ARBA" id="ARBA00022448"/>
    </source>
</evidence>
<comment type="similarity">
    <text evidence="7">Belongs to the TonB-dependent receptor family.</text>
</comment>
<dbReference type="InterPro" id="IPR012910">
    <property type="entry name" value="Plug_dom"/>
</dbReference>
<evidence type="ECO:0000256" key="5">
    <source>
        <dbReference type="ARBA" id="ARBA00023136"/>
    </source>
</evidence>
<keyword evidence="3 7" id="KW-1134">Transmembrane beta strand</keyword>
<dbReference type="RefSeq" id="WP_161435335.1">
    <property type="nucleotide sequence ID" value="NZ_WXYO01000004.1"/>
</dbReference>
<evidence type="ECO:0000313" key="9">
    <source>
        <dbReference type="EMBL" id="NAS12296.1"/>
    </source>
</evidence>
<dbReference type="InterPro" id="IPR023996">
    <property type="entry name" value="TonB-dep_OMP_SusC/RagA"/>
</dbReference>
<dbReference type="Pfam" id="PF07660">
    <property type="entry name" value="STN"/>
    <property type="match status" value="1"/>
</dbReference>
<dbReference type="PROSITE" id="PS52016">
    <property type="entry name" value="TONB_DEPENDENT_REC_3"/>
    <property type="match status" value="1"/>
</dbReference>
<keyword evidence="2 7" id="KW-0813">Transport</keyword>
<dbReference type="SMART" id="SM00965">
    <property type="entry name" value="STN"/>
    <property type="match status" value="1"/>
</dbReference>
<gene>
    <name evidence="9" type="ORF">GTQ38_09805</name>
</gene>
<dbReference type="Gene3D" id="2.170.130.10">
    <property type="entry name" value="TonB-dependent receptor, plug domain"/>
    <property type="match status" value="1"/>
</dbReference>
<evidence type="ECO:0000256" key="1">
    <source>
        <dbReference type="ARBA" id="ARBA00004571"/>
    </source>
</evidence>
<evidence type="ECO:0000256" key="7">
    <source>
        <dbReference type="PROSITE-ProRule" id="PRU01360"/>
    </source>
</evidence>
<organism evidence="9 10">
    <name type="scientific">Poritiphilus flavus</name>
    <dbReference type="NCBI Taxonomy" id="2697053"/>
    <lineage>
        <taxon>Bacteria</taxon>
        <taxon>Pseudomonadati</taxon>
        <taxon>Bacteroidota</taxon>
        <taxon>Flavobacteriia</taxon>
        <taxon>Flavobacteriales</taxon>
        <taxon>Flavobacteriaceae</taxon>
        <taxon>Poritiphilus</taxon>
    </lineage>
</organism>
<evidence type="ECO:0000256" key="6">
    <source>
        <dbReference type="ARBA" id="ARBA00023237"/>
    </source>
</evidence>
<dbReference type="NCBIfam" id="TIGR04057">
    <property type="entry name" value="SusC_RagA_signa"/>
    <property type="match status" value="1"/>
</dbReference>
<keyword evidence="6 7" id="KW-0998">Cell outer membrane</keyword>
<keyword evidence="4 7" id="KW-0812">Transmembrane</keyword>